<dbReference type="InterPro" id="IPR036412">
    <property type="entry name" value="HAD-like_sf"/>
</dbReference>
<dbReference type="SUPFAM" id="SSF49452">
    <property type="entry name" value="Starch-binding domain-like"/>
    <property type="match status" value="1"/>
</dbReference>
<dbReference type="NCBIfam" id="TIGR01484">
    <property type="entry name" value="HAD-SF-IIB"/>
    <property type="match status" value="1"/>
</dbReference>
<dbReference type="KEGG" id="cme:CYME_CMI293C"/>
<keyword evidence="3" id="KW-0328">Glycosyltransferase</keyword>
<dbReference type="PANTHER" id="PTHR10788:SF94">
    <property type="entry name" value="ALPHA,ALPHA-TREHALOSE-PHOSPHATE SYNTHASE [UDP-FORMING] 5"/>
    <property type="match status" value="1"/>
</dbReference>
<dbReference type="FunFam" id="3.30.70.1020:FF:000001">
    <property type="entry name" value="Alpha,alpha-trehalose-phosphate synthase [UDP-forming] 1"/>
    <property type="match status" value="1"/>
</dbReference>
<reference evidence="7 8" key="1">
    <citation type="journal article" date="2004" name="Nature">
        <title>Genome sequence of the ultrasmall unicellular red alga Cyanidioschyzon merolae 10D.</title>
        <authorList>
            <person name="Matsuzaki M."/>
            <person name="Misumi O."/>
            <person name="Shin-i T."/>
            <person name="Maruyama S."/>
            <person name="Takahara M."/>
            <person name="Miyagishima S."/>
            <person name="Mori T."/>
            <person name="Nishida K."/>
            <person name="Yagisawa F."/>
            <person name="Nishida K."/>
            <person name="Yoshida Y."/>
            <person name="Nishimura Y."/>
            <person name="Nakao S."/>
            <person name="Kobayashi T."/>
            <person name="Momoyama Y."/>
            <person name="Higashiyama T."/>
            <person name="Minoda A."/>
            <person name="Sano M."/>
            <person name="Nomoto H."/>
            <person name="Oishi K."/>
            <person name="Hayashi H."/>
            <person name="Ohta F."/>
            <person name="Nishizaka S."/>
            <person name="Haga S."/>
            <person name="Miura S."/>
            <person name="Morishita T."/>
            <person name="Kabeya Y."/>
            <person name="Terasawa K."/>
            <person name="Suzuki Y."/>
            <person name="Ishii Y."/>
            <person name="Asakawa S."/>
            <person name="Takano H."/>
            <person name="Ohta N."/>
            <person name="Kuroiwa H."/>
            <person name="Tanaka K."/>
            <person name="Shimizu N."/>
            <person name="Sugano S."/>
            <person name="Sato N."/>
            <person name="Nozaki H."/>
            <person name="Ogasawara N."/>
            <person name="Kohara Y."/>
            <person name="Kuroiwa T."/>
        </authorList>
    </citation>
    <scope>NUCLEOTIDE SEQUENCE [LARGE SCALE GENOMIC DNA]</scope>
    <source>
        <strain evidence="7 8">10D</strain>
    </source>
</reference>
<dbReference type="GO" id="GO:0005829">
    <property type="term" value="C:cytosol"/>
    <property type="evidence" value="ECO:0007669"/>
    <property type="project" value="TreeGrafter"/>
</dbReference>
<evidence type="ECO:0000256" key="3">
    <source>
        <dbReference type="ARBA" id="ARBA00022676"/>
    </source>
</evidence>
<dbReference type="GO" id="GO:2001070">
    <property type="term" value="F:starch binding"/>
    <property type="evidence" value="ECO:0007669"/>
    <property type="project" value="InterPro"/>
</dbReference>
<dbReference type="NCBIfam" id="TIGR00685">
    <property type="entry name" value="T6PP"/>
    <property type="match status" value="1"/>
</dbReference>
<dbReference type="OMA" id="GWEFSWD"/>
<dbReference type="FunFam" id="3.40.50.1000:FF:000052">
    <property type="entry name" value="Alpha,alpha-trehalose-phosphate synthase [UDP-forming] 6"/>
    <property type="match status" value="1"/>
</dbReference>
<dbReference type="OrthoDB" id="755951at2759"/>
<comment type="similarity">
    <text evidence="1">In the N-terminal section; belongs to the glycosyltransferase 20 family.</text>
</comment>
<dbReference type="InterPro" id="IPR001830">
    <property type="entry name" value="Glyco_trans_20"/>
</dbReference>
<dbReference type="STRING" id="280699.M1VCA4"/>
<dbReference type="InterPro" id="IPR013783">
    <property type="entry name" value="Ig-like_fold"/>
</dbReference>
<feature type="region of interest" description="Disordered" evidence="5">
    <location>
        <begin position="1070"/>
        <end position="1095"/>
    </location>
</feature>
<dbReference type="SMART" id="SM01065">
    <property type="entry name" value="CBM_2"/>
    <property type="match status" value="1"/>
</dbReference>
<dbReference type="SUPFAM" id="SSF56784">
    <property type="entry name" value="HAD-like"/>
    <property type="match status" value="1"/>
</dbReference>
<feature type="compositionally biased region" description="Polar residues" evidence="5">
    <location>
        <begin position="66"/>
        <end position="76"/>
    </location>
</feature>
<reference evidence="7 8" key="2">
    <citation type="journal article" date="2007" name="BMC Biol.">
        <title>A 100%-complete sequence reveals unusually simple genomic features in the hot-spring red alga Cyanidioschyzon merolae.</title>
        <authorList>
            <person name="Nozaki H."/>
            <person name="Takano H."/>
            <person name="Misumi O."/>
            <person name="Terasawa K."/>
            <person name="Matsuzaki M."/>
            <person name="Maruyama S."/>
            <person name="Nishida K."/>
            <person name="Yagisawa F."/>
            <person name="Yoshida Y."/>
            <person name="Fujiwara T."/>
            <person name="Takio S."/>
            <person name="Tamura K."/>
            <person name="Chung S.J."/>
            <person name="Nakamura S."/>
            <person name="Kuroiwa H."/>
            <person name="Tanaka K."/>
            <person name="Sato N."/>
            <person name="Kuroiwa T."/>
        </authorList>
    </citation>
    <scope>NUCLEOTIDE SEQUENCE [LARGE SCALE GENOMIC DNA]</scope>
    <source>
        <strain evidence="7 8">10D</strain>
    </source>
</reference>
<evidence type="ECO:0000313" key="8">
    <source>
        <dbReference type="Proteomes" id="UP000007014"/>
    </source>
</evidence>
<dbReference type="InterPro" id="IPR006379">
    <property type="entry name" value="HAD-SF_hydro_IIB"/>
</dbReference>
<dbReference type="EMBL" id="AP006491">
    <property type="protein sequence ID" value="BAM80147.1"/>
    <property type="molecule type" value="Genomic_DNA"/>
</dbReference>
<comment type="similarity">
    <text evidence="2">In the C-terminal section; belongs to the trehalose phosphatase family.</text>
</comment>
<evidence type="ECO:0000313" key="7">
    <source>
        <dbReference type="EMBL" id="BAM80147.1"/>
    </source>
</evidence>
<feature type="compositionally biased region" description="Low complexity" evidence="5">
    <location>
        <begin position="933"/>
        <end position="947"/>
    </location>
</feature>
<dbReference type="eggNOG" id="KOG1050">
    <property type="taxonomic scope" value="Eukaryota"/>
</dbReference>
<dbReference type="SUPFAM" id="SSF53756">
    <property type="entry name" value="UDP-Glycosyltransferase/glycogen phosphorylase"/>
    <property type="match status" value="1"/>
</dbReference>
<dbReference type="Gramene" id="CMI293CT">
    <property type="protein sequence ID" value="CMI293CT"/>
    <property type="gene ID" value="CMI293C"/>
</dbReference>
<dbReference type="InterPro" id="IPR002044">
    <property type="entry name" value="CBM20"/>
</dbReference>
<dbReference type="Gene3D" id="3.40.50.2000">
    <property type="entry name" value="Glycogen Phosphorylase B"/>
    <property type="match status" value="2"/>
</dbReference>
<organism evidence="7 8">
    <name type="scientific">Cyanidioschyzon merolae (strain NIES-3377 / 10D)</name>
    <name type="common">Unicellular red alga</name>
    <dbReference type="NCBI Taxonomy" id="280699"/>
    <lineage>
        <taxon>Eukaryota</taxon>
        <taxon>Rhodophyta</taxon>
        <taxon>Bangiophyceae</taxon>
        <taxon>Cyanidiales</taxon>
        <taxon>Cyanidiaceae</taxon>
        <taxon>Cyanidioschyzon</taxon>
    </lineage>
</organism>
<sequence>MFKHQNVTPDAGAVSPHRTRVTFLVRCRQVVDAAGEQLVLVGDHPALGSWEPARGVPMTRQERSSTPEPVSTSAIGQQAHATLSSSQQSSRAASWSCEVVLDNGSQLNYKYCIVARDPDSGVIDQSHEPRFESFEGNRRLKVMGIAMRVDDHNFGERYDATDESRIRVDYGRVFGGFEAPRQLEVPSLEGGSVGEQLPYSGASSLLGTLPPLTNPPTLIIVIYRLPVIAKRSERGWSFSWDDDALYLTSLGLRRGLDGKIRILWVGVLNCDDEVPIHEQSHVSNTLYQRFGCIPVFLPTETRMKFYQGFCKGVLWPLFHMITEIMDEEKMETKKFDRSLWHVYCTVNRKFADTVVAVYHEHDLIWIHDYHLMVLPSQLRRKLSGAKIGFFLHTPWPSSEIYRMLPVRDELLRGLLSSSLIGFHLFDYARHFLSACVRLLNLEHESSRGALAVEYSGRHVMIRVSHIGVDPDRFRERLEHPNVRQAAETLAGDIHDRIVLCGIDDLDIVKGIALKLQAFETLLQTYPGYHRRLVLMQAAIPKAARVKPYVRDEIRSLVERINGRYGSAEYRPVVYIERDITFDERVAMYSLADAIFLTPIRDGLNLVPYEYVVSASKSKGQLILSEFTGCSRALSGAVRINPWNREEVAAAIDSVLQNNDEVKQRKHAADYSYVCEHTTATWAYSFLSDLERASEPVRRLTRLGLGYGVGARLVEFEGFQHVSPETLSKAMRESSHRLILLDYDGTLTRADQRHARMAHAWAKPSETVMQYLEAIADNPQNFVVIMSGRTKEVLEQAFKDLDKVGLAAEHGFYYRWNGSCPWQESKPNADLSWIEVAHEIMLSYMERTDGSYIERKTAGLVWHYKDADPEFGSWQASEMHDHLESVLSSLGVQVISGNRWVQVRLRDVNKGIMVETILRHYTHPTDEDHATNEGSAMTATTSTTTPGSATAAATAAGQEPGQLPDFVLCCGDDRTDEDMFTRIDRAYERCPPAVRSRVFTCVIGVKPSNAHFYIRDYEEMMEILAALATASMAVRPPRSATLEDFRLSMAAGSPLRSDLRTSLDNDRIAHSLDTSDDANTTGAGLQRRWGPGRLGA</sequence>
<dbReference type="Proteomes" id="UP000007014">
    <property type="component" value="Chromosome 9"/>
</dbReference>
<evidence type="ECO:0000256" key="2">
    <source>
        <dbReference type="ARBA" id="ARBA00006330"/>
    </source>
</evidence>
<dbReference type="AlphaFoldDB" id="M1VCA4"/>
<dbReference type="FunFam" id="3.40.50.2000:FF:000079">
    <property type="entry name" value="Trehalose-6-phosphate synthase 8"/>
    <property type="match status" value="1"/>
</dbReference>
<dbReference type="Gene3D" id="2.60.40.10">
    <property type="entry name" value="Immunoglobulins"/>
    <property type="match status" value="1"/>
</dbReference>
<dbReference type="Pfam" id="PF00982">
    <property type="entry name" value="Glyco_transf_20"/>
    <property type="match status" value="1"/>
</dbReference>
<protein>
    <submittedName>
        <fullName evidence="7">Trehalose-6-phosohate synthase</fullName>
    </submittedName>
</protein>
<dbReference type="Gene3D" id="3.30.70.1020">
    <property type="entry name" value="Trehalose-6-phosphate phosphatase related protein, domain 2"/>
    <property type="match status" value="1"/>
</dbReference>
<dbReference type="Gene3D" id="3.40.50.1000">
    <property type="entry name" value="HAD superfamily/HAD-like"/>
    <property type="match status" value="1"/>
</dbReference>
<keyword evidence="4" id="KW-0808">Transferase</keyword>
<keyword evidence="8" id="KW-1185">Reference proteome</keyword>
<evidence type="ECO:0000256" key="1">
    <source>
        <dbReference type="ARBA" id="ARBA00005409"/>
    </source>
</evidence>
<dbReference type="FunFam" id="3.40.50.2000:FF:000010">
    <property type="entry name" value="Alpha,alpha-trehalose-phosphate synthase"/>
    <property type="match status" value="1"/>
</dbReference>
<dbReference type="GO" id="GO:0016757">
    <property type="term" value="F:glycosyltransferase activity"/>
    <property type="evidence" value="ECO:0007669"/>
    <property type="project" value="UniProtKB-KW"/>
</dbReference>
<feature type="region of interest" description="Disordered" evidence="5">
    <location>
        <begin position="923"/>
        <end position="947"/>
    </location>
</feature>
<dbReference type="CDD" id="cd03788">
    <property type="entry name" value="GT20_TPS"/>
    <property type="match status" value="1"/>
</dbReference>
<dbReference type="InterPro" id="IPR003337">
    <property type="entry name" value="Trehalose_PPase"/>
</dbReference>
<dbReference type="PANTHER" id="PTHR10788">
    <property type="entry name" value="TREHALOSE-6-PHOSPHATE SYNTHASE"/>
    <property type="match status" value="1"/>
</dbReference>
<dbReference type="PROSITE" id="PS51166">
    <property type="entry name" value="CBM20"/>
    <property type="match status" value="1"/>
</dbReference>
<feature type="compositionally biased region" description="Low complexity" evidence="5">
    <location>
        <begin position="77"/>
        <end position="87"/>
    </location>
</feature>
<dbReference type="GO" id="GO:0004805">
    <property type="term" value="F:trehalose-phosphatase activity"/>
    <property type="evidence" value="ECO:0007669"/>
    <property type="project" value="TreeGrafter"/>
</dbReference>
<dbReference type="CDD" id="cd01627">
    <property type="entry name" value="HAD_TPP"/>
    <property type="match status" value="1"/>
</dbReference>
<dbReference type="InterPro" id="IPR013784">
    <property type="entry name" value="Carb-bd-like_fold"/>
</dbReference>
<evidence type="ECO:0000256" key="4">
    <source>
        <dbReference type="ARBA" id="ARBA00022679"/>
    </source>
</evidence>
<name>M1VCA4_CYAM1</name>
<dbReference type="RefSeq" id="XP_005536433.1">
    <property type="nucleotide sequence ID" value="XM_005536376.1"/>
</dbReference>
<feature type="domain" description="CBM20" evidence="6">
    <location>
        <begin position="13"/>
        <end position="156"/>
    </location>
</feature>
<evidence type="ECO:0000259" key="6">
    <source>
        <dbReference type="PROSITE" id="PS51166"/>
    </source>
</evidence>
<accession>M1VCA4</accession>
<feature type="region of interest" description="Disordered" evidence="5">
    <location>
        <begin position="49"/>
        <end position="87"/>
    </location>
</feature>
<dbReference type="Pfam" id="PF00686">
    <property type="entry name" value="CBM_20"/>
    <property type="match status" value="1"/>
</dbReference>
<gene>
    <name evidence="7" type="ORF">CYME_CMI293C</name>
</gene>
<evidence type="ECO:0000256" key="5">
    <source>
        <dbReference type="SAM" id="MobiDB-lite"/>
    </source>
</evidence>
<dbReference type="Pfam" id="PF02358">
    <property type="entry name" value="Trehalose_PPase"/>
    <property type="match status" value="1"/>
</dbReference>
<dbReference type="HOGENOM" id="CLU_002351_3_1_1"/>
<dbReference type="InterPro" id="IPR023214">
    <property type="entry name" value="HAD_sf"/>
</dbReference>
<proteinExistence type="inferred from homology"/>
<dbReference type="GO" id="GO:0005992">
    <property type="term" value="P:trehalose biosynthetic process"/>
    <property type="evidence" value="ECO:0007669"/>
    <property type="project" value="InterPro"/>
</dbReference>
<dbReference type="GeneID" id="16993640"/>